<dbReference type="EMBL" id="JACERJ010000002">
    <property type="protein sequence ID" value="MBA5203061.1"/>
    <property type="molecule type" value="Genomic_DNA"/>
</dbReference>
<accession>A0AAW3SR47</accession>
<reference evidence="2 3" key="1">
    <citation type="submission" date="2020-07" db="EMBL/GenBank/DDBJ databases">
        <title>Characterization of Pectobacterium aroidearum strains causing soft rot on Amorphophallus konjac.</title>
        <authorList>
            <person name="Xie H."/>
        </authorList>
    </citation>
    <scope>NUCLEOTIDE SEQUENCE [LARGE SCALE GENOMIC DNA]</scope>
    <source>
        <strain evidence="2 3">MY7</strain>
    </source>
</reference>
<feature type="region of interest" description="Disordered" evidence="1">
    <location>
        <begin position="200"/>
        <end position="221"/>
    </location>
</feature>
<sequence>METFIAAFHPKKSAQKNGAIPLATAVEAKNKKLAEMAAVMRLEETFPGASDNFFKPAITEDCVGSPRPAVGKFDETFLQENELVDGVWRRIEAPESQLHPDSIIDFPSLPPNERLATLIIYGGHEISAHDHSMVCDFLADDDKDPDHAVLFDALSQNTALQHMYPESVLELIHAINDKYPVPSDYPLRIVKFVNEWVSKPSDHPAPSQNIESSQVESQERERAYTHTHRTLSREVSLFLANDINDPWESTEEQRYAADAMMERDDEIFKRWSTELSLVEGALNIPRPVVHSLITEGKKRPELITDANARRQFVVDFLAEHMPSEIKVESMVAGRFSIDGLTGESASNQGEKTEVASAPDTETNKPEPVTPSEQTVTQAQASAATGEQVISDSAAQQAKEALDQLGYGVYATETDAPAPAPAPADDFQQRAEAIEAEIEKKTEGEQENLNIWKRVQRTDPRYTKPLAGAGFEGTSITSAYMFMRATEIFGPVGSGWGYRVLDEKMMPGAPLSEALYDDNKKFIGSKLLRDSDGSLISELNHSLKIEFWYLNDSGERSAIEAYGATPYMYKTKSGIKADPEVMKKSLTDAIKKALSLLGFSADVWLGMHDNPEYAVENAIEFQIKNASDRAEDTVRLRTELDEKLTKNAATLEKAVSVNEVNKVFGTIARELGVHLKDAEAKGDTEHAKYLSGRLRRLTQIKDERIAALNATEGEKA</sequence>
<dbReference type="AlphaFoldDB" id="A0AAW3SR47"/>
<feature type="compositionally biased region" description="Low complexity" evidence="1">
    <location>
        <begin position="373"/>
        <end position="384"/>
    </location>
</feature>
<gene>
    <name evidence="2" type="ORF">H2Y57_05085</name>
</gene>
<organism evidence="2 3">
    <name type="scientific">Pectobacterium aroidearum</name>
    <dbReference type="NCBI Taxonomy" id="1201031"/>
    <lineage>
        <taxon>Bacteria</taxon>
        <taxon>Pseudomonadati</taxon>
        <taxon>Pseudomonadota</taxon>
        <taxon>Gammaproteobacteria</taxon>
        <taxon>Enterobacterales</taxon>
        <taxon>Pectobacteriaceae</taxon>
        <taxon>Pectobacterium</taxon>
    </lineage>
</organism>
<protein>
    <submittedName>
        <fullName evidence="2">Exodeoxyribonuclease VIII-like protein</fullName>
    </submittedName>
</protein>
<name>A0AAW3SR47_9GAMM</name>
<dbReference type="Proteomes" id="UP000557749">
    <property type="component" value="Unassembled WGS sequence"/>
</dbReference>
<evidence type="ECO:0000313" key="2">
    <source>
        <dbReference type="EMBL" id="MBA5203061.1"/>
    </source>
</evidence>
<feature type="region of interest" description="Disordered" evidence="1">
    <location>
        <begin position="340"/>
        <end position="394"/>
    </location>
</feature>
<proteinExistence type="predicted"/>
<evidence type="ECO:0000313" key="3">
    <source>
        <dbReference type="Proteomes" id="UP000557749"/>
    </source>
</evidence>
<evidence type="ECO:0000256" key="1">
    <source>
        <dbReference type="SAM" id="MobiDB-lite"/>
    </source>
</evidence>
<comment type="caution">
    <text evidence="2">The sequence shown here is derived from an EMBL/GenBank/DDBJ whole genome shotgun (WGS) entry which is preliminary data.</text>
</comment>